<protein>
    <submittedName>
        <fullName evidence="1">Uncharacterized protein</fullName>
    </submittedName>
</protein>
<dbReference type="AlphaFoldDB" id="A0A7L6AXJ7"/>
<dbReference type="InterPro" id="IPR029068">
    <property type="entry name" value="Glyas_Bleomycin-R_OHBP_Dase"/>
</dbReference>
<name>A0A7L6AXJ7_9GAMM</name>
<dbReference type="Gene3D" id="3.10.180.10">
    <property type="entry name" value="2,3-Dihydroxybiphenyl 1,2-Dioxygenase, domain 1"/>
    <property type="match status" value="1"/>
</dbReference>
<dbReference type="Proteomes" id="UP000510621">
    <property type="component" value="Chromosome"/>
</dbReference>
<reference evidence="1" key="1">
    <citation type="submission" date="2020-06" db="EMBL/GenBank/DDBJ databases">
        <title>Analysis procedures for assessing recovery of high quality, complete, closed genomes from Nanopore long read metagenome sequencing.</title>
        <authorList>
            <person name="Bessarab I."/>
            <person name="Arumugam K."/>
            <person name="Haryono M."/>
            <person name="Liu X."/>
            <person name="Roy S."/>
            <person name="Zuniga-Montanez R.E."/>
            <person name="Qiu G."/>
            <person name="Drautz-Moses D.I."/>
            <person name="Law Y.Y."/>
            <person name="Wuertz S."/>
            <person name="Lauro F.M."/>
            <person name="Huson D.H."/>
            <person name="Williams R.B."/>
        </authorList>
    </citation>
    <scope>NUCLEOTIDE SEQUENCE [LARGE SCALE GENOMIC DNA]</scope>
    <source>
        <strain evidence="1">SSD2</strain>
    </source>
</reference>
<dbReference type="KEGG" id="this:HZT40_21085"/>
<accession>A0A7L6AXJ7</accession>
<organism evidence="1 2">
    <name type="scientific">Candidatus Thiothrix singaporensis</name>
    <dbReference type="NCBI Taxonomy" id="2799669"/>
    <lineage>
        <taxon>Bacteria</taxon>
        <taxon>Pseudomonadati</taxon>
        <taxon>Pseudomonadota</taxon>
        <taxon>Gammaproteobacteria</taxon>
        <taxon>Thiotrichales</taxon>
        <taxon>Thiotrichaceae</taxon>
        <taxon>Thiothrix</taxon>
    </lineage>
</organism>
<gene>
    <name evidence="1" type="ORF">HZT40_21085</name>
</gene>
<sequence length="48" mass="5447">MKLNLLVLRCRDINASRIFYGQLGMQFVQEQHGSGSVHYAAVFNGMVF</sequence>
<keyword evidence="2" id="KW-1185">Reference proteome</keyword>
<dbReference type="EMBL" id="CP059265">
    <property type="protein sequence ID" value="QLQ33687.1"/>
    <property type="molecule type" value="Genomic_DNA"/>
</dbReference>
<proteinExistence type="predicted"/>
<evidence type="ECO:0000313" key="2">
    <source>
        <dbReference type="Proteomes" id="UP000510621"/>
    </source>
</evidence>
<evidence type="ECO:0000313" key="1">
    <source>
        <dbReference type="EMBL" id="QLQ33687.1"/>
    </source>
</evidence>
<dbReference type="SUPFAM" id="SSF54593">
    <property type="entry name" value="Glyoxalase/Bleomycin resistance protein/Dihydroxybiphenyl dioxygenase"/>
    <property type="match status" value="1"/>
</dbReference>